<keyword evidence="1 3" id="KW-0238">DNA-binding</keyword>
<sequence length="82" mass="8980">MRVTSKGQVTIPQDIRRLAGLLPGSEVEFQVRDGKVVLEKVELDPIAQKQRVQADIRSVVGSATAVPALPTDEIMRITRGED</sequence>
<organism evidence="3 4">
    <name type="scientific">Spiribacter onubensis</name>
    <dbReference type="NCBI Taxonomy" id="3122420"/>
    <lineage>
        <taxon>Bacteria</taxon>
        <taxon>Pseudomonadati</taxon>
        <taxon>Pseudomonadota</taxon>
        <taxon>Gammaproteobacteria</taxon>
        <taxon>Chromatiales</taxon>
        <taxon>Ectothiorhodospiraceae</taxon>
        <taxon>Spiribacter</taxon>
    </lineage>
</organism>
<feature type="domain" description="SpoVT-AbrB" evidence="2">
    <location>
        <begin position="1"/>
        <end position="43"/>
    </location>
</feature>
<dbReference type="Proteomes" id="UP001556653">
    <property type="component" value="Unassembled WGS sequence"/>
</dbReference>
<comment type="caution">
    <text evidence="3">The sequence shown here is derived from an EMBL/GenBank/DDBJ whole genome shotgun (WGS) entry which is preliminary data.</text>
</comment>
<evidence type="ECO:0000313" key="3">
    <source>
        <dbReference type="EMBL" id="MEX0387389.1"/>
    </source>
</evidence>
<protein>
    <submittedName>
        <fullName evidence="3">AbrB/MazE/SpoVT family DNA-binding domain-containing protein</fullName>
    </submittedName>
</protein>
<dbReference type="NCBIfam" id="TIGR01439">
    <property type="entry name" value="lp_hng_hel_AbrB"/>
    <property type="match status" value="1"/>
</dbReference>
<dbReference type="SMART" id="SM00966">
    <property type="entry name" value="SpoVT_AbrB"/>
    <property type="match status" value="1"/>
</dbReference>
<dbReference type="Gene3D" id="2.10.260.10">
    <property type="match status" value="1"/>
</dbReference>
<evidence type="ECO:0000259" key="2">
    <source>
        <dbReference type="PROSITE" id="PS51740"/>
    </source>
</evidence>
<dbReference type="PROSITE" id="PS51740">
    <property type="entry name" value="SPOVT_ABRB"/>
    <property type="match status" value="1"/>
</dbReference>
<evidence type="ECO:0000256" key="1">
    <source>
        <dbReference type="PROSITE-ProRule" id="PRU01076"/>
    </source>
</evidence>
<proteinExistence type="predicted"/>
<name>A0ABV3SB67_9GAMM</name>
<dbReference type="InterPro" id="IPR007159">
    <property type="entry name" value="SpoVT-AbrB_dom"/>
</dbReference>
<gene>
    <name evidence="3" type="ORF">V6X64_10365</name>
</gene>
<dbReference type="Pfam" id="PF04014">
    <property type="entry name" value="MazE_antitoxin"/>
    <property type="match status" value="1"/>
</dbReference>
<dbReference type="RefSeq" id="WP_367968072.1">
    <property type="nucleotide sequence ID" value="NZ_JBAKFJ010000002.1"/>
</dbReference>
<reference evidence="3 4" key="1">
    <citation type="submission" date="2024-02" db="EMBL/GenBank/DDBJ databases">
        <title>New especies of Spiribacter isolated from saline water.</title>
        <authorList>
            <person name="Leon M.J."/>
            <person name="De La Haba R."/>
            <person name="Sanchez-Porro C."/>
            <person name="Ventosa A."/>
        </authorList>
    </citation>
    <scope>NUCLEOTIDE SEQUENCE [LARGE SCALE GENOMIC DNA]</scope>
    <source>
        <strain evidence="4">ag22IC4-227</strain>
    </source>
</reference>
<dbReference type="SUPFAM" id="SSF89447">
    <property type="entry name" value="AbrB/MazE/MraZ-like"/>
    <property type="match status" value="1"/>
</dbReference>
<dbReference type="EMBL" id="JBAKFJ010000002">
    <property type="protein sequence ID" value="MEX0387389.1"/>
    <property type="molecule type" value="Genomic_DNA"/>
</dbReference>
<dbReference type="GO" id="GO:0003677">
    <property type="term" value="F:DNA binding"/>
    <property type="evidence" value="ECO:0007669"/>
    <property type="project" value="UniProtKB-KW"/>
</dbReference>
<evidence type="ECO:0000313" key="4">
    <source>
        <dbReference type="Proteomes" id="UP001556653"/>
    </source>
</evidence>
<dbReference type="InterPro" id="IPR037914">
    <property type="entry name" value="SpoVT-AbrB_sf"/>
</dbReference>
<keyword evidence="4" id="KW-1185">Reference proteome</keyword>
<accession>A0ABV3SB67</accession>